<evidence type="ECO:0000256" key="3">
    <source>
        <dbReference type="ARBA" id="ARBA00022737"/>
    </source>
</evidence>
<reference evidence="7" key="4">
    <citation type="submission" date="2019-03" db="UniProtKB">
        <authorList>
            <consortium name="EnsemblPlants"/>
        </authorList>
    </citation>
    <scope>IDENTIFICATION</scope>
</reference>
<comment type="similarity">
    <text evidence="1">Belongs to the disease resistance NB-LRR family.</text>
</comment>
<dbReference type="InterPro" id="IPR041118">
    <property type="entry name" value="Rx_N"/>
</dbReference>
<keyword evidence="4" id="KW-0547">Nucleotide-binding</keyword>
<proteinExistence type="inferred from homology"/>
<evidence type="ECO:0000259" key="6">
    <source>
        <dbReference type="Pfam" id="PF18052"/>
    </source>
</evidence>
<evidence type="ECO:0000256" key="5">
    <source>
        <dbReference type="ARBA" id="ARBA00022821"/>
    </source>
</evidence>
<dbReference type="GO" id="GO:0006952">
    <property type="term" value="P:defense response"/>
    <property type="evidence" value="ECO:0007669"/>
    <property type="project" value="UniProtKB-KW"/>
</dbReference>
<evidence type="ECO:0000256" key="4">
    <source>
        <dbReference type="ARBA" id="ARBA00022741"/>
    </source>
</evidence>
<dbReference type="EnsemblPlants" id="AET2Gv20367900.1">
    <property type="protein sequence ID" value="AET2Gv20367900.1"/>
    <property type="gene ID" value="AET2Gv20367900"/>
</dbReference>
<reference evidence="8" key="2">
    <citation type="journal article" date="2017" name="Nat. Plants">
        <title>The Aegilops tauschii genome reveals multiple impacts of transposons.</title>
        <authorList>
            <person name="Zhao G."/>
            <person name="Zou C."/>
            <person name="Li K."/>
            <person name="Wang K."/>
            <person name="Li T."/>
            <person name="Gao L."/>
            <person name="Zhang X."/>
            <person name="Wang H."/>
            <person name="Yang Z."/>
            <person name="Liu X."/>
            <person name="Jiang W."/>
            <person name="Mao L."/>
            <person name="Kong X."/>
            <person name="Jiao Y."/>
            <person name="Jia J."/>
        </authorList>
    </citation>
    <scope>NUCLEOTIDE SEQUENCE [LARGE SCALE GENOMIC DNA]</scope>
    <source>
        <strain evidence="8">cv. AL8/78</strain>
    </source>
</reference>
<keyword evidence="3" id="KW-0677">Repeat</keyword>
<dbReference type="InterPro" id="IPR013181">
    <property type="entry name" value="DUF1719"/>
</dbReference>
<evidence type="ECO:0000313" key="8">
    <source>
        <dbReference type="Proteomes" id="UP000015105"/>
    </source>
</evidence>
<evidence type="ECO:0000256" key="1">
    <source>
        <dbReference type="ARBA" id="ARBA00008894"/>
    </source>
</evidence>
<organism evidence="7 8">
    <name type="scientific">Aegilops tauschii subsp. strangulata</name>
    <name type="common">Goatgrass</name>
    <dbReference type="NCBI Taxonomy" id="200361"/>
    <lineage>
        <taxon>Eukaryota</taxon>
        <taxon>Viridiplantae</taxon>
        <taxon>Streptophyta</taxon>
        <taxon>Embryophyta</taxon>
        <taxon>Tracheophyta</taxon>
        <taxon>Spermatophyta</taxon>
        <taxon>Magnoliopsida</taxon>
        <taxon>Liliopsida</taxon>
        <taxon>Poales</taxon>
        <taxon>Poaceae</taxon>
        <taxon>BOP clade</taxon>
        <taxon>Pooideae</taxon>
        <taxon>Triticodae</taxon>
        <taxon>Triticeae</taxon>
        <taxon>Triticinae</taxon>
        <taxon>Aegilops</taxon>
    </lineage>
</organism>
<dbReference type="PANTHER" id="PTHR33377">
    <property type="entry name" value="OS10G0134700 PROTEIN-RELATED"/>
    <property type="match status" value="1"/>
</dbReference>
<sequence>SLPLRPLLTGTIPCSVIDAIRSAAGTRLVTMAEMVGSLVVGEVVSRTSSFLISKHKERSASASSTGESLERLEMAHIKMEAALEVSARWQVTDVAMLRWRRKLRRAADECDAAVHRWRLRALEEEEAREALARAWLPSRVARVVASFVSSLLSRRGEEPHAKAVQRFEKLADGAGDFLRYLQSGGAPRRCALLDDAIVMKPAASASASARHGLVQGGRQRCLRSGSRKSGVEIRQLVQ</sequence>
<dbReference type="Pfam" id="PF18052">
    <property type="entry name" value="Rx_N"/>
    <property type="match status" value="1"/>
</dbReference>
<reference evidence="8" key="1">
    <citation type="journal article" date="2014" name="Science">
        <title>Ancient hybridizations among the ancestral genomes of bread wheat.</title>
        <authorList>
            <consortium name="International Wheat Genome Sequencing Consortium,"/>
            <person name="Marcussen T."/>
            <person name="Sandve S.R."/>
            <person name="Heier L."/>
            <person name="Spannagl M."/>
            <person name="Pfeifer M."/>
            <person name="Jakobsen K.S."/>
            <person name="Wulff B.B."/>
            <person name="Steuernagel B."/>
            <person name="Mayer K.F."/>
            <person name="Olsen O.A."/>
        </authorList>
    </citation>
    <scope>NUCLEOTIDE SEQUENCE [LARGE SCALE GENOMIC DNA]</scope>
    <source>
        <strain evidence="8">cv. AL8/78</strain>
    </source>
</reference>
<keyword evidence="5" id="KW-0611">Plant defense</keyword>
<evidence type="ECO:0000256" key="2">
    <source>
        <dbReference type="ARBA" id="ARBA00022614"/>
    </source>
</evidence>
<dbReference type="Gramene" id="AET2Gv20367900.1">
    <property type="protein sequence ID" value="AET2Gv20367900.1"/>
    <property type="gene ID" value="AET2Gv20367900"/>
</dbReference>
<evidence type="ECO:0000313" key="7">
    <source>
        <dbReference type="EnsemblPlants" id="AET2Gv20367900.1"/>
    </source>
</evidence>
<feature type="domain" description="Disease resistance N-terminal" evidence="6">
    <location>
        <begin position="39"/>
        <end position="126"/>
    </location>
</feature>
<dbReference type="Pfam" id="PF08224">
    <property type="entry name" value="DUF1719"/>
    <property type="match status" value="1"/>
</dbReference>
<dbReference type="GO" id="GO:0000166">
    <property type="term" value="F:nucleotide binding"/>
    <property type="evidence" value="ECO:0007669"/>
    <property type="project" value="UniProtKB-KW"/>
</dbReference>
<dbReference type="PANTHER" id="PTHR33377:SF90">
    <property type="entry name" value="RX N-TERMINAL DOMAIN-CONTAINING PROTEIN"/>
    <property type="match status" value="1"/>
</dbReference>
<name>A0A453B5C3_AEGTS</name>
<dbReference type="AlphaFoldDB" id="A0A453B5C3"/>
<protein>
    <recommendedName>
        <fullName evidence="6">Disease resistance N-terminal domain-containing protein</fullName>
    </recommendedName>
</protein>
<accession>A0A453B5C3</accession>
<keyword evidence="2" id="KW-0433">Leucine-rich repeat</keyword>
<keyword evidence="8" id="KW-1185">Reference proteome</keyword>
<dbReference type="SMART" id="SM01157">
    <property type="entry name" value="DUF1719"/>
    <property type="match status" value="1"/>
</dbReference>
<dbReference type="Proteomes" id="UP000015105">
    <property type="component" value="Chromosome 2D"/>
</dbReference>
<reference evidence="7" key="5">
    <citation type="journal article" date="2021" name="G3 (Bethesda)">
        <title>Aegilops tauschii genome assembly Aet v5.0 features greater sequence contiguity and improved annotation.</title>
        <authorList>
            <person name="Wang L."/>
            <person name="Zhu T."/>
            <person name="Rodriguez J.C."/>
            <person name="Deal K.R."/>
            <person name="Dubcovsky J."/>
            <person name="McGuire P.E."/>
            <person name="Lux T."/>
            <person name="Spannagl M."/>
            <person name="Mayer K.F.X."/>
            <person name="Baldrich P."/>
            <person name="Meyers B.C."/>
            <person name="Huo N."/>
            <person name="Gu Y.Q."/>
            <person name="Zhou H."/>
            <person name="Devos K.M."/>
            <person name="Bennetzen J.L."/>
            <person name="Unver T."/>
            <person name="Budak H."/>
            <person name="Gulick P.J."/>
            <person name="Galiba G."/>
            <person name="Kalapos B."/>
            <person name="Nelson D.R."/>
            <person name="Li P."/>
            <person name="You F.M."/>
            <person name="Luo M.C."/>
            <person name="Dvorak J."/>
        </authorList>
    </citation>
    <scope>NUCLEOTIDE SEQUENCE [LARGE SCALE GENOMIC DNA]</scope>
    <source>
        <strain evidence="7">cv. AL8/78</strain>
    </source>
</reference>
<reference evidence="7" key="3">
    <citation type="journal article" date="2017" name="Nature">
        <title>Genome sequence of the progenitor of the wheat D genome Aegilops tauschii.</title>
        <authorList>
            <person name="Luo M.C."/>
            <person name="Gu Y.Q."/>
            <person name="Puiu D."/>
            <person name="Wang H."/>
            <person name="Twardziok S.O."/>
            <person name="Deal K.R."/>
            <person name="Huo N."/>
            <person name="Zhu T."/>
            <person name="Wang L."/>
            <person name="Wang Y."/>
            <person name="McGuire P.E."/>
            <person name="Liu S."/>
            <person name="Long H."/>
            <person name="Ramasamy R.K."/>
            <person name="Rodriguez J.C."/>
            <person name="Van S.L."/>
            <person name="Yuan L."/>
            <person name="Wang Z."/>
            <person name="Xia Z."/>
            <person name="Xiao L."/>
            <person name="Anderson O.D."/>
            <person name="Ouyang S."/>
            <person name="Liang Y."/>
            <person name="Zimin A.V."/>
            <person name="Pertea G."/>
            <person name="Qi P."/>
            <person name="Bennetzen J.L."/>
            <person name="Dai X."/>
            <person name="Dawson M.W."/>
            <person name="Muller H.G."/>
            <person name="Kugler K."/>
            <person name="Rivarola-Duarte L."/>
            <person name="Spannagl M."/>
            <person name="Mayer K.F.X."/>
            <person name="Lu F.H."/>
            <person name="Bevan M.W."/>
            <person name="Leroy P."/>
            <person name="Li P."/>
            <person name="You F.M."/>
            <person name="Sun Q."/>
            <person name="Liu Z."/>
            <person name="Lyons E."/>
            <person name="Wicker T."/>
            <person name="Salzberg S.L."/>
            <person name="Devos K.M."/>
            <person name="Dvorak J."/>
        </authorList>
    </citation>
    <scope>NUCLEOTIDE SEQUENCE [LARGE SCALE GENOMIC DNA]</scope>
    <source>
        <strain evidence="7">cv. AL8/78</strain>
    </source>
</reference>